<dbReference type="GO" id="GO:0016491">
    <property type="term" value="F:oxidoreductase activity"/>
    <property type="evidence" value="ECO:0007669"/>
    <property type="project" value="UniProtKB-KW"/>
</dbReference>
<dbReference type="Proteomes" id="UP001320245">
    <property type="component" value="Unassembled WGS sequence"/>
</dbReference>
<gene>
    <name evidence="3" type="ORF">SLS53_009003</name>
</gene>
<evidence type="ECO:0008006" key="5">
    <source>
        <dbReference type="Google" id="ProtNLM"/>
    </source>
</evidence>
<dbReference type="PANTHER" id="PTHR43180:SF80">
    <property type="entry name" value="NAD(P)-BINDING PROTEIN"/>
    <property type="match status" value="1"/>
</dbReference>
<reference evidence="3 4" key="1">
    <citation type="journal article" date="2023" name="PLoS ONE">
        <title>Cytospora paraplurivora sp. nov. isolated from orchards with fruit tree decline syndrome in Ontario, Canada.</title>
        <authorList>
            <person name="Ilyukhin E."/>
            <person name="Nguyen H.D.T."/>
            <person name="Castle A.J."/>
            <person name="Ellouze W."/>
        </authorList>
    </citation>
    <scope>NUCLEOTIDE SEQUENCE [LARGE SCALE GENOMIC DNA]</scope>
    <source>
        <strain evidence="3 4">FDS-564</strain>
    </source>
</reference>
<evidence type="ECO:0000313" key="3">
    <source>
        <dbReference type="EMBL" id="KAK7730385.1"/>
    </source>
</evidence>
<dbReference type="PRINTS" id="PR00081">
    <property type="entry name" value="GDHRDH"/>
</dbReference>
<comment type="similarity">
    <text evidence="1">Belongs to the short-chain dehydrogenases/reductases (SDR) family.</text>
</comment>
<comment type="caution">
    <text evidence="3">The sequence shown here is derived from an EMBL/GenBank/DDBJ whole genome shotgun (WGS) entry which is preliminary data.</text>
</comment>
<protein>
    <recommendedName>
        <fullName evidence="5">NAD(P)-binding protein</fullName>
    </recommendedName>
</protein>
<evidence type="ECO:0000256" key="2">
    <source>
        <dbReference type="ARBA" id="ARBA00023002"/>
    </source>
</evidence>
<sequence>MALDIKKASIPSLDGKVALITVYWSPTSWFYIYPIYSLPSIDPRHDEWHVVSAYQLAKNHLKTGASSGIGLATAKLLLERGATVHAVDRNKPDDEQEPDWEDWEEFYVHRADVTDWAALRQVFDAIKHVDYVFANAGVSDVGRSFLDDQLDCDGQLLEPLSDYKVLDVNLRAVLNTIKLAHHKMRKSNTKGSIVITGGSGGYWVDPLVPIGSVSWNAQLGIVRVLRNVLEKDDITINAVSPGATVTKMVPFRPVIAWMKYDLPLSKAEDVALALVYSATARQDRRVETYGDEPESALMVEGRWNGRVIQVLGDKFREIEQPLVECREAWFGEEFTRLTKAQQEATDVTSRKARIRMDSCDESISTGDESSEA</sequence>
<proteinExistence type="inferred from homology"/>
<dbReference type="SUPFAM" id="SSF51735">
    <property type="entry name" value="NAD(P)-binding Rossmann-fold domains"/>
    <property type="match status" value="1"/>
</dbReference>
<evidence type="ECO:0000256" key="1">
    <source>
        <dbReference type="ARBA" id="ARBA00006484"/>
    </source>
</evidence>
<keyword evidence="4" id="KW-1185">Reference proteome</keyword>
<name>A0AAN9TYZ0_9PEZI</name>
<dbReference type="PANTHER" id="PTHR43180">
    <property type="entry name" value="3-OXOACYL-(ACYL-CARRIER-PROTEIN) REDUCTASE (AFU_ORTHOLOGUE AFUA_6G11210)"/>
    <property type="match status" value="1"/>
</dbReference>
<accession>A0AAN9TYZ0</accession>
<keyword evidence="2" id="KW-0560">Oxidoreductase</keyword>
<dbReference type="EMBL" id="JAJSPL020000062">
    <property type="protein sequence ID" value="KAK7730385.1"/>
    <property type="molecule type" value="Genomic_DNA"/>
</dbReference>
<evidence type="ECO:0000313" key="4">
    <source>
        <dbReference type="Proteomes" id="UP001320245"/>
    </source>
</evidence>
<dbReference type="Gene3D" id="3.40.50.720">
    <property type="entry name" value="NAD(P)-binding Rossmann-like Domain"/>
    <property type="match status" value="1"/>
</dbReference>
<organism evidence="3 4">
    <name type="scientific">Cytospora paraplurivora</name>
    <dbReference type="NCBI Taxonomy" id="2898453"/>
    <lineage>
        <taxon>Eukaryota</taxon>
        <taxon>Fungi</taxon>
        <taxon>Dikarya</taxon>
        <taxon>Ascomycota</taxon>
        <taxon>Pezizomycotina</taxon>
        <taxon>Sordariomycetes</taxon>
        <taxon>Sordariomycetidae</taxon>
        <taxon>Diaporthales</taxon>
        <taxon>Cytosporaceae</taxon>
        <taxon>Cytospora</taxon>
    </lineage>
</organism>
<dbReference type="Pfam" id="PF00106">
    <property type="entry name" value="adh_short"/>
    <property type="match status" value="1"/>
</dbReference>
<dbReference type="InterPro" id="IPR002347">
    <property type="entry name" value="SDR_fam"/>
</dbReference>
<dbReference type="AlphaFoldDB" id="A0AAN9TYZ0"/>
<dbReference type="InterPro" id="IPR036291">
    <property type="entry name" value="NAD(P)-bd_dom_sf"/>
</dbReference>